<dbReference type="Gene3D" id="3.40.50.2300">
    <property type="match status" value="1"/>
</dbReference>
<dbReference type="GO" id="GO:0000976">
    <property type="term" value="F:transcription cis-regulatory region binding"/>
    <property type="evidence" value="ECO:0007669"/>
    <property type="project" value="TreeGrafter"/>
</dbReference>
<evidence type="ECO:0000256" key="1">
    <source>
        <dbReference type="ARBA" id="ARBA00023015"/>
    </source>
</evidence>
<keyword evidence="2" id="KW-0238">DNA-binding</keyword>
<dbReference type="PANTHER" id="PTHR48111">
    <property type="entry name" value="REGULATOR OF RPOS"/>
    <property type="match status" value="1"/>
</dbReference>
<evidence type="ECO:0000256" key="2">
    <source>
        <dbReference type="ARBA" id="ARBA00023125"/>
    </source>
</evidence>
<dbReference type="Pfam" id="PF00072">
    <property type="entry name" value="Response_reg"/>
    <property type="match status" value="1"/>
</dbReference>
<dbReference type="InterPro" id="IPR039420">
    <property type="entry name" value="WalR-like"/>
</dbReference>
<reference evidence="9" key="1">
    <citation type="submission" date="2021-02" db="EMBL/GenBank/DDBJ databases">
        <title>First Annotated Genome of the Yellow-green Alga Tribonema minus.</title>
        <authorList>
            <person name="Mahan K.M."/>
        </authorList>
    </citation>
    <scope>NUCLEOTIDE SEQUENCE</scope>
    <source>
        <strain evidence="9">UTEX B ZZ1240</strain>
    </source>
</reference>
<feature type="domain" description="HTH luxR-type" evidence="7">
    <location>
        <begin position="281"/>
        <end position="346"/>
    </location>
</feature>
<dbReference type="InterPro" id="IPR000792">
    <property type="entry name" value="Tscrpt_reg_LuxR_C"/>
</dbReference>
<dbReference type="InterPro" id="IPR001789">
    <property type="entry name" value="Sig_transdc_resp-reg_receiver"/>
</dbReference>
<keyword evidence="6" id="KW-0732">Signal</keyword>
<organism evidence="9 10">
    <name type="scientific">Tribonema minus</name>
    <dbReference type="NCBI Taxonomy" id="303371"/>
    <lineage>
        <taxon>Eukaryota</taxon>
        <taxon>Sar</taxon>
        <taxon>Stramenopiles</taxon>
        <taxon>Ochrophyta</taxon>
        <taxon>PX clade</taxon>
        <taxon>Xanthophyceae</taxon>
        <taxon>Tribonematales</taxon>
        <taxon>Tribonemataceae</taxon>
        <taxon>Tribonema</taxon>
    </lineage>
</organism>
<dbReference type="InterPro" id="IPR011006">
    <property type="entry name" value="CheY-like_superfamily"/>
</dbReference>
<keyword evidence="3" id="KW-0804">Transcription</keyword>
<dbReference type="Gene3D" id="1.10.10.10">
    <property type="entry name" value="Winged helix-like DNA-binding domain superfamily/Winged helix DNA-binding domain"/>
    <property type="match status" value="1"/>
</dbReference>
<dbReference type="SUPFAM" id="SSF46894">
    <property type="entry name" value="C-terminal effector domain of the bipartite response regulators"/>
    <property type="match status" value="1"/>
</dbReference>
<protein>
    <submittedName>
        <fullName evidence="9">Two-component response regulator</fullName>
    </submittedName>
</protein>
<name>A0A836CLC6_9STRA</name>
<dbReference type="SMART" id="SM00448">
    <property type="entry name" value="REC"/>
    <property type="match status" value="1"/>
</dbReference>
<dbReference type="Proteomes" id="UP000664859">
    <property type="component" value="Unassembled WGS sequence"/>
</dbReference>
<dbReference type="Pfam" id="PF00196">
    <property type="entry name" value="GerE"/>
    <property type="match status" value="1"/>
</dbReference>
<evidence type="ECO:0000259" key="8">
    <source>
        <dbReference type="PROSITE" id="PS50110"/>
    </source>
</evidence>
<dbReference type="GO" id="GO:0000156">
    <property type="term" value="F:phosphorelay response regulator activity"/>
    <property type="evidence" value="ECO:0007669"/>
    <property type="project" value="TreeGrafter"/>
</dbReference>
<accession>A0A836CLC6</accession>
<evidence type="ECO:0000256" key="5">
    <source>
        <dbReference type="SAM" id="MobiDB-lite"/>
    </source>
</evidence>
<dbReference type="InterPro" id="IPR036388">
    <property type="entry name" value="WH-like_DNA-bd_sf"/>
</dbReference>
<evidence type="ECO:0000259" key="7">
    <source>
        <dbReference type="PROSITE" id="PS50043"/>
    </source>
</evidence>
<feature type="compositionally biased region" description="Gly residues" evidence="5">
    <location>
        <begin position="240"/>
        <end position="252"/>
    </location>
</feature>
<proteinExistence type="predicted"/>
<dbReference type="InterPro" id="IPR016032">
    <property type="entry name" value="Sig_transdc_resp-reg_C-effctor"/>
</dbReference>
<feature type="region of interest" description="Disordered" evidence="5">
    <location>
        <begin position="240"/>
        <end position="277"/>
    </location>
</feature>
<dbReference type="PRINTS" id="PR00038">
    <property type="entry name" value="HTHLUXR"/>
</dbReference>
<evidence type="ECO:0000313" key="9">
    <source>
        <dbReference type="EMBL" id="KAG5187586.1"/>
    </source>
</evidence>
<dbReference type="SMART" id="SM00421">
    <property type="entry name" value="HTH_LUXR"/>
    <property type="match status" value="1"/>
</dbReference>
<feature type="modified residue" description="4-aspartylphosphate" evidence="4">
    <location>
        <position position="124"/>
    </location>
</feature>
<keyword evidence="4" id="KW-0597">Phosphoprotein</keyword>
<feature type="chain" id="PRO_5032899568" evidence="6">
    <location>
        <begin position="31"/>
        <end position="350"/>
    </location>
</feature>
<dbReference type="SUPFAM" id="SSF52172">
    <property type="entry name" value="CheY-like"/>
    <property type="match status" value="1"/>
</dbReference>
<gene>
    <name evidence="9" type="ORF">JKP88DRAFT_267861</name>
</gene>
<dbReference type="PROSITE" id="PS50110">
    <property type="entry name" value="RESPONSE_REGULATORY"/>
    <property type="match status" value="1"/>
</dbReference>
<evidence type="ECO:0000256" key="4">
    <source>
        <dbReference type="PROSITE-ProRule" id="PRU00169"/>
    </source>
</evidence>
<dbReference type="GO" id="GO:0005829">
    <property type="term" value="C:cytosol"/>
    <property type="evidence" value="ECO:0007669"/>
    <property type="project" value="TreeGrafter"/>
</dbReference>
<feature type="signal peptide" evidence="6">
    <location>
        <begin position="1"/>
        <end position="30"/>
    </location>
</feature>
<dbReference type="PANTHER" id="PTHR48111:SF67">
    <property type="entry name" value="TRANSCRIPTIONAL REGULATORY PROTEIN TCTD"/>
    <property type="match status" value="1"/>
</dbReference>
<comment type="caution">
    <text evidence="9">The sequence shown here is derived from an EMBL/GenBank/DDBJ whole genome shotgun (WGS) entry which is preliminary data.</text>
</comment>
<dbReference type="AlphaFoldDB" id="A0A836CLC6"/>
<evidence type="ECO:0000256" key="6">
    <source>
        <dbReference type="SAM" id="SignalP"/>
    </source>
</evidence>
<dbReference type="OrthoDB" id="204659at2759"/>
<keyword evidence="1" id="KW-0805">Transcription regulation</keyword>
<dbReference type="CDD" id="cd06170">
    <property type="entry name" value="LuxR_C_like"/>
    <property type="match status" value="1"/>
</dbReference>
<sequence length="350" mass="36309">MILRRACAAGIPQLLLILSWCSGLPRLLQAFSPAQAIRLRSGRSISTCRASSSDPYNVEADGGGGQYKLLLVDDEVPLLKAVAGYLTQKGYNVETKETGRDALAFLRGQDAASAAPPPDVIISDITMPGMDGYQLLQQLRSFPRLRAIPVIFLTARGMTQDRIAGYRAGAAAYLPKPFDPEELVSIIDNLIVKSQSATSDIAELRRELSDIKSLLLAGAGGGAQAQNGAAPLNGSGGGGGAWMNGGGGGGAGAPFSQEQSGGSGAEEGAGVNGGGGAGGGGAGWDVGLTPREQQVLNLLCRGFMNREIAQEMDTSVRNVEKHVTKLLEKTGTANRTELVKFALVTGLRTG</sequence>
<feature type="compositionally biased region" description="Gly residues" evidence="5">
    <location>
        <begin position="261"/>
        <end position="277"/>
    </location>
</feature>
<dbReference type="GO" id="GO:0032993">
    <property type="term" value="C:protein-DNA complex"/>
    <property type="evidence" value="ECO:0007669"/>
    <property type="project" value="TreeGrafter"/>
</dbReference>
<feature type="domain" description="Response regulatory" evidence="8">
    <location>
        <begin position="68"/>
        <end position="191"/>
    </location>
</feature>
<evidence type="ECO:0000313" key="10">
    <source>
        <dbReference type="Proteomes" id="UP000664859"/>
    </source>
</evidence>
<dbReference type="PROSITE" id="PS50043">
    <property type="entry name" value="HTH_LUXR_2"/>
    <property type="match status" value="1"/>
</dbReference>
<dbReference type="EMBL" id="JAFCMP010000088">
    <property type="protein sequence ID" value="KAG5187586.1"/>
    <property type="molecule type" value="Genomic_DNA"/>
</dbReference>
<keyword evidence="10" id="KW-1185">Reference proteome</keyword>
<dbReference type="GO" id="GO:0006355">
    <property type="term" value="P:regulation of DNA-templated transcription"/>
    <property type="evidence" value="ECO:0007669"/>
    <property type="project" value="InterPro"/>
</dbReference>
<evidence type="ECO:0000256" key="3">
    <source>
        <dbReference type="ARBA" id="ARBA00023163"/>
    </source>
</evidence>